<proteinExistence type="predicted"/>
<reference evidence="1" key="1">
    <citation type="submission" date="2020-03" db="EMBL/GenBank/DDBJ databases">
        <authorList>
            <person name="Weist P."/>
        </authorList>
    </citation>
    <scope>NUCLEOTIDE SEQUENCE</scope>
</reference>
<organism evidence="1 2">
    <name type="scientific">Pleuronectes platessa</name>
    <name type="common">European plaice</name>
    <dbReference type="NCBI Taxonomy" id="8262"/>
    <lineage>
        <taxon>Eukaryota</taxon>
        <taxon>Metazoa</taxon>
        <taxon>Chordata</taxon>
        <taxon>Craniata</taxon>
        <taxon>Vertebrata</taxon>
        <taxon>Euteleostomi</taxon>
        <taxon>Actinopterygii</taxon>
        <taxon>Neopterygii</taxon>
        <taxon>Teleostei</taxon>
        <taxon>Neoteleostei</taxon>
        <taxon>Acanthomorphata</taxon>
        <taxon>Carangaria</taxon>
        <taxon>Pleuronectiformes</taxon>
        <taxon>Pleuronectoidei</taxon>
        <taxon>Pleuronectidae</taxon>
        <taxon>Pleuronectes</taxon>
    </lineage>
</organism>
<keyword evidence="2" id="KW-1185">Reference proteome</keyword>
<accession>A0A9N7TYW1</accession>
<evidence type="ECO:0000313" key="1">
    <source>
        <dbReference type="EMBL" id="CAB1421640.1"/>
    </source>
</evidence>
<dbReference type="AlphaFoldDB" id="A0A9N7TYW1"/>
<comment type="caution">
    <text evidence="1">The sequence shown here is derived from an EMBL/GenBank/DDBJ whole genome shotgun (WGS) entry which is preliminary data.</text>
</comment>
<name>A0A9N7TYW1_PLEPL</name>
<dbReference type="Proteomes" id="UP001153269">
    <property type="component" value="Unassembled WGS sequence"/>
</dbReference>
<dbReference type="EMBL" id="CADEAL010000536">
    <property type="protein sequence ID" value="CAB1421640.1"/>
    <property type="molecule type" value="Genomic_DNA"/>
</dbReference>
<gene>
    <name evidence="1" type="ORF">PLEPLA_LOCUS9527</name>
</gene>
<sequence length="135" mass="14889">MSLLVTDLGYVDFYRRRQTLSGSQRGCTQAKCFLSGSHLSAGIEVLALESIPSLVTSRQITLGGRTKAARSTERHIPGIRELRQETLFSVREELESESCCAKCAASLGPCLPTCHLHDPLGRESQRSEKLQEKDP</sequence>
<evidence type="ECO:0000313" key="2">
    <source>
        <dbReference type="Proteomes" id="UP001153269"/>
    </source>
</evidence>
<protein>
    <submittedName>
        <fullName evidence="1">Uncharacterized protein</fullName>
    </submittedName>
</protein>